<dbReference type="CDD" id="cd11339">
    <property type="entry name" value="AmyAc_bac_CMD_like_2"/>
    <property type="match status" value="1"/>
</dbReference>
<dbReference type="EC" id="3.2.1.41" evidence="9"/>
<dbReference type="GO" id="GO:0004556">
    <property type="term" value="F:alpha-amylase activity"/>
    <property type="evidence" value="ECO:0007669"/>
    <property type="project" value="UniProtKB-EC"/>
</dbReference>
<evidence type="ECO:0000256" key="13">
    <source>
        <dbReference type="SAM" id="MobiDB-lite"/>
    </source>
</evidence>
<dbReference type="Gene3D" id="2.60.40.1130">
    <property type="entry name" value="Rab geranylgeranyltransferase alpha-subunit, insert domain"/>
    <property type="match status" value="1"/>
</dbReference>
<accession>W7IPW4</accession>
<comment type="caution">
    <text evidence="16">The sequence shown here is derived from an EMBL/GenBank/DDBJ whole genome shotgun (WGS) entry which is preliminary data.</text>
</comment>
<dbReference type="CDD" id="cd02860">
    <property type="entry name" value="E_set_Pullulanase"/>
    <property type="match status" value="1"/>
</dbReference>
<proteinExistence type="inferred from homology"/>
<dbReference type="EC" id="3.2.1.1" evidence="3"/>
<dbReference type="InterPro" id="IPR013780">
    <property type="entry name" value="Glyco_hydro_b"/>
</dbReference>
<dbReference type="NCBIfam" id="TIGR02103">
    <property type="entry name" value="pullul_strch"/>
    <property type="match status" value="1"/>
</dbReference>
<feature type="signal peptide" evidence="14">
    <location>
        <begin position="1"/>
        <end position="28"/>
    </location>
</feature>
<dbReference type="CDD" id="cd10315">
    <property type="entry name" value="CBM41_pullulanase"/>
    <property type="match status" value="2"/>
</dbReference>
<evidence type="ECO:0000256" key="8">
    <source>
        <dbReference type="ARBA" id="ARBA00023965"/>
    </source>
</evidence>
<dbReference type="GO" id="GO:0005975">
    <property type="term" value="P:carbohydrate metabolic process"/>
    <property type="evidence" value="ECO:0007669"/>
    <property type="project" value="InterPro"/>
</dbReference>
<dbReference type="CDD" id="cd11341">
    <property type="entry name" value="AmyAc_Pullulanase_LD-like"/>
    <property type="match status" value="1"/>
</dbReference>
<dbReference type="SUPFAM" id="SSF51445">
    <property type="entry name" value="(Trans)glycosidases"/>
    <property type="match status" value="2"/>
</dbReference>
<dbReference type="InterPro" id="IPR040671">
    <property type="entry name" value="Pullulanase_N2"/>
</dbReference>
<evidence type="ECO:0000259" key="15">
    <source>
        <dbReference type="SMART" id="SM00642"/>
    </source>
</evidence>
<feature type="region of interest" description="Disordered" evidence="13">
    <location>
        <begin position="77"/>
        <end position="104"/>
    </location>
</feature>
<gene>
    <name evidence="16" type="ORF">UO65_6157</name>
</gene>
<dbReference type="Gene3D" id="2.60.40.1180">
    <property type="entry name" value="Golgi alpha-mannosidase II"/>
    <property type="match status" value="2"/>
</dbReference>
<dbReference type="Pfam" id="PF02922">
    <property type="entry name" value="CBM_48"/>
    <property type="match status" value="1"/>
</dbReference>
<evidence type="ECO:0000256" key="7">
    <source>
        <dbReference type="ARBA" id="ARBA00023295"/>
    </source>
</evidence>
<dbReference type="Gene3D" id="2.60.40.1110">
    <property type="match status" value="2"/>
</dbReference>
<dbReference type="SUPFAM" id="SSF51011">
    <property type="entry name" value="Glycosyl hydrolase domain"/>
    <property type="match status" value="2"/>
</dbReference>
<evidence type="ECO:0000256" key="11">
    <source>
        <dbReference type="ARBA" id="ARBA00030238"/>
    </source>
</evidence>
<keyword evidence="6" id="KW-0106">Calcium</keyword>
<comment type="catalytic activity">
    <reaction evidence="1">
        <text>Endohydrolysis of (1-&gt;4)-alpha-D-glucosidic linkages in polysaccharides containing three or more (1-&gt;4)-alpha-linked D-glucose units.</text>
        <dbReference type="EC" id="3.2.1.1"/>
    </reaction>
</comment>
<evidence type="ECO:0000313" key="17">
    <source>
        <dbReference type="Proteomes" id="UP000019277"/>
    </source>
</evidence>
<evidence type="ECO:0000256" key="2">
    <source>
        <dbReference type="ARBA" id="ARBA00008061"/>
    </source>
</evidence>
<feature type="chain" id="PRO_5004895936" description="1,4-alpha-D-glucan glucanohydrolase" evidence="14">
    <location>
        <begin position="29"/>
        <end position="1894"/>
    </location>
</feature>
<dbReference type="InterPro" id="IPR005323">
    <property type="entry name" value="CBM41_pullulanase"/>
</dbReference>
<evidence type="ECO:0000256" key="5">
    <source>
        <dbReference type="ARBA" id="ARBA00022801"/>
    </source>
</evidence>
<evidence type="ECO:0000256" key="14">
    <source>
        <dbReference type="SAM" id="SignalP"/>
    </source>
</evidence>
<organism evidence="16 17">
    <name type="scientific">Actinokineospora spheciospongiae</name>
    <dbReference type="NCBI Taxonomy" id="909613"/>
    <lineage>
        <taxon>Bacteria</taxon>
        <taxon>Bacillati</taxon>
        <taxon>Actinomycetota</taxon>
        <taxon>Actinomycetes</taxon>
        <taxon>Pseudonocardiales</taxon>
        <taxon>Pseudonocardiaceae</taxon>
        <taxon>Actinokineospora</taxon>
    </lineage>
</organism>
<dbReference type="InterPro" id="IPR024561">
    <property type="entry name" value="Pullul_strch_C"/>
</dbReference>
<name>W7IPW4_9PSEU</name>
<dbReference type="InterPro" id="IPR014756">
    <property type="entry name" value="Ig_E-set"/>
</dbReference>
<dbReference type="eggNOG" id="COG1523">
    <property type="taxonomic scope" value="Bacteria"/>
</dbReference>
<dbReference type="SMART" id="SM00642">
    <property type="entry name" value="Aamy"/>
    <property type="match status" value="1"/>
</dbReference>
<dbReference type="GO" id="GO:0030246">
    <property type="term" value="F:carbohydrate binding"/>
    <property type="evidence" value="ECO:0007669"/>
    <property type="project" value="InterPro"/>
</dbReference>
<dbReference type="SUPFAM" id="SSF49452">
    <property type="entry name" value="Starch-binding domain-like"/>
    <property type="match status" value="2"/>
</dbReference>
<comment type="catalytic activity">
    <reaction evidence="8">
        <text>Hydrolysis of (1-&gt;6)-alpha-D-glucosidic linkages in pullulan, amylopectin and glycogen, and in the alpha- and beta-limit dextrins of amylopectin and glycogen.</text>
        <dbReference type="EC" id="3.2.1.41"/>
    </reaction>
</comment>
<dbReference type="InterPro" id="IPR013784">
    <property type="entry name" value="Carb-bd-like_fold"/>
</dbReference>
<dbReference type="RefSeq" id="WP_035289548.1">
    <property type="nucleotide sequence ID" value="NZ_AYXG01000238.1"/>
</dbReference>
<dbReference type="SUPFAM" id="SSF81296">
    <property type="entry name" value="E set domains"/>
    <property type="match status" value="2"/>
</dbReference>
<dbReference type="Pfam" id="PF03714">
    <property type="entry name" value="PUD"/>
    <property type="match status" value="2"/>
</dbReference>
<dbReference type="PANTHER" id="PTHR43002">
    <property type="entry name" value="GLYCOGEN DEBRANCHING ENZYME"/>
    <property type="match status" value="1"/>
</dbReference>
<dbReference type="Pfam" id="PF00128">
    <property type="entry name" value="Alpha-amylase"/>
    <property type="match status" value="1"/>
</dbReference>
<evidence type="ECO:0000256" key="12">
    <source>
        <dbReference type="ARBA" id="ARBA00031076"/>
    </source>
</evidence>
<keyword evidence="7 16" id="KW-0326">Glycosidase</keyword>
<comment type="similarity">
    <text evidence="2">Belongs to the glycosyl hydrolase 13 family.</text>
</comment>
<dbReference type="InterPro" id="IPR013783">
    <property type="entry name" value="Ig-like_fold"/>
</dbReference>
<evidence type="ECO:0000256" key="10">
    <source>
        <dbReference type="ARBA" id="ARBA00029618"/>
    </source>
</evidence>
<evidence type="ECO:0000256" key="4">
    <source>
        <dbReference type="ARBA" id="ARBA00022729"/>
    </source>
</evidence>
<dbReference type="Gene3D" id="2.60.40.10">
    <property type="entry name" value="Immunoglobulins"/>
    <property type="match status" value="1"/>
</dbReference>
<feature type="domain" description="Glycosyl hydrolase family 13 catalytic" evidence="15">
    <location>
        <begin position="73"/>
        <end position="532"/>
    </location>
</feature>
<dbReference type="InterPro" id="IPR004193">
    <property type="entry name" value="Glyco_hydro_13_N"/>
</dbReference>
<dbReference type="GO" id="GO:0051060">
    <property type="term" value="F:pullulanase activity"/>
    <property type="evidence" value="ECO:0007669"/>
    <property type="project" value="UniProtKB-EC"/>
</dbReference>
<dbReference type="InterPro" id="IPR006047">
    <property type="entry name" value="GH13_cat_dom"/>
</dbReference>
<dbReference type="STRING" id="909613.UO65_6157"/>
<protein>
    <recommendedName>
        <fullName evidence="11">1,4-alpha-D-glucan glucanohydrolase</fullName>
        <ecNumber evidence="3">3.2.1.1</ecNumber>
        <ecNumber evidence="9">3.2.1.41</ecNumber>
    </recommendedName>
    <alternativeName>
        <fullName evidence="10">Alpha-dextrin endo-1,6-alpha-glucosidase</fullName>
    </alternativeName>
    <alternativeName>
        <fullName evidence="12">Pullulan 6-glucanohydrolase</fullName>
    </alternativeName>
</protein>
<evidence type="ECO:0000313" key="16">
    <source>
        <dbReference type="EMBL" id="EWC58556.1"/>
    </source>
</evidence>
<evidence type="ECO:0000256" key="1">
    <source>
        <dbReference type="ARBA" id="ARBA00000548"/>
    </source>
</evidence>
<dbReference type="InterPro" id="IPR017853">
    <property type="entry name" value="GH"/>
</dbReference>
<sequence length="1894" mass="202039">MGGRRRSGVALGLAALLALPAAPGQAQATPAPPAPQRLAVGAVTDIAPGTRPQDRHLAGEALRDDLTGERFYFVMPDRFANGDPRNDRGGTTDPDRLRTGFDPTDKGFYHGGDLPGLRSKLAYLDGMGTTAIWMTPMFANQWVQGSGADVSAGYHGYWTTDFTRLDPHFGTTADMRALIRDAHRRGIKVFFDIVANHTADVIDYAEGEHDYIGTGAQPYLDARGNVVDIGAAAGKPGFPALDPAKSFPYTPVFRTPADATKKVPAWLNDPALYHNRGDSTYTGESTEYGDFSGLDDLMTENPRVVDGMERIFTSWIDTLGIDGYRVDTVKHVNMEFWQALAPHVKAYAKARGKEDFFVFGEVYDSDAANTSAYTTTGRMQATLDFPFQSGALDFLSGRGSARLAEVLTDDDRYTDADSNASSLPTFLGNHDMGRMAWMLRQQGVPEDQLLNRLKLGNTLMYLWRGNPVVYYGDEQGFAGGGGDKLARQDMFASKTPEYAGERFIGSDRTGAVDNFNTAHPLYRQLADLAEFVDRDRVWADGNQTLRFNQGDVLAFSRTTRWEQREHLVVANAGAAPVTVDVPAAAGNLRYRTEFPAQGPGPTSGADGKVRVTVPAFSVVSLVATDRVHATAGDPTLIAPAAGTVLDTRVEVKADGVGAGQATFAAKVEGSRDWTTLGTDDSAPHRVFADLGSLPGAGVGKEVELRVVTRGSTGQVGADGATITLAAAPPVQPPGAGQSPDWLVVHYARADHAGWGLHVWGDVETPTEWSAPLPFAGETPFGRFAWVKLKPGAKSVGMITHRGDEKDGGDRVVDPSVTPQVWLEQGAAEVFPSEVAATGQAVVHVQRASGDYAGLAVRVAGQPDVPLSGRDDFGAVATVPTTVSPLDFTVVDGATTVATGKLTGARAWVKETTTFASRAAAENRAVIHYHRPDGNYADWVLYHWTGSLEPSPGWTRSRQPDATDGFGVTWSVPLAPGAGGLANIIHRGDTKDPGADQFLDVAGTGYEVWFVSGSAKADGSASFVLPSSSAPAADADLGKAKAVWVAKDRLVWEVPAVASDGYQVRYDADGGIAVVDGRISGGKVLRLDPGGALGGDLAVKYPHLAGKPTFTVRAADAGRVDEALRAQQAAVHVDSSGALRHATGTQLAGALDDRYAAEATRFTYRPVFDGDRVTARLWAPTAKSVRLRLFDTRAPAPDARPAQVVDLRRDDRSGSWAGTGDWKNRYYQYEVTGWSSTERKLRTVVVTDPYSVALSVGSTHSQFADLREQAATPAGWDRQVARGLDGDPTEHGITELHVRDFSATDTSVPAAERGTYKAFTHRDSTGMKHLRALAEAGMDTVHLLPTFDIASIPERRADQRQPACDLPAAAPDSQAQQECIAATAASDAFNWGYDPLHYDVPEGSYAVDADQSGTARNREYREMVKALHDNGNRVVLDVVYNHTTAAGDAPNSVLDKVVPGYYQRLDTDGAVANSTCCANTAPENAMMGKLVVDSVVHWARAYKVDGFRFDLMGHHPKANILAVRAALDALTVAEDGVDGTKVRLYGEGWDFGEVAGGARFEQATQANMRGTGVGTFSDRSRDALRGGGPFDEDPRVQGLASGLAGAYNGVGGSPEARLANYTDLVKLGMAGNLADYGFLGSAGPTTGEDVSYNGSPAGYTGTPAEQIAYADAHDNETLFDALTLKLPTGTPMADRVRMQNIAHAPVLLGQGQPFMLAGTEFLRSKSLDRNSYDSGDWFNPYDPSLRDNGFARGLPPKPDNEAKYSFMAPALGDPALKPTTPDMRRAVDNTLELLRIRRSSPLFTLNDAALVQAKLSFPAAEQGLVVAHLDDTAGADTDPARRGLLVVVNPFPAAKTVTTPASGWSAHPLSADAAATALTATTATVPARSVVVLTR</sequence>
<feature type="compositionally biased region" description="Basic and acidic residues" evidence="13">
    <location>
        <begin position="84"/>
        <end position="104"/>
    </location>
</feature>
<dbReference type="Pfam" id="PF17967">
    <property type="entry name" value="Pullulanase_N2"/>
    <property type="match status" value="1"/>
</dbReference>
<keyword evidence="17" id="KW-1185">Reference proteome</keyword>
<dbReference type="EMBL" id="AYXG01000238">
    <property type="protein sequence ID" value="EWC58556.1"/>
    <property type="molecule type" value="Genomic_DNA"/>
</dbReference>
<dbReference type="InterPro" id="IPR011839">
    <property type="entry name" value="Pullul_strch"/>
</dbReference>
<reference evidence="16 17" key="1">
    <citation type="journal article" date="2014" name="Genome Announc.">
        <title>Draft Genome Sequence of the Antitrypanosomally Active Sponge-Associated Bacterium Actinokineospora sp. Strain EG49.</title>
        <authorList>
            <person name="Harjes J."/>
            <person name="Ryu T."/>
            <person name="Abdelmohsen U.R."/>
            <person name="Moitinho-Silva L."/>
            <person name="Horn H."/>
            <person name="Ravasi T."/>
            <person name="Hentschel U."/>
        </authorList>
    </citation>
    <scope>NUCLEOTIDE SEQUENCE [LARGE SCALE GENOMIC DNA]</scope>
    <source>
        <strain evidence="16 17">EG49</strain>
    </source>
</reference>
<keyword evidence="5 16" id="KW-0378">Hydrolase</keyword>
<dbReference type="Proteomes" id="UP000019277">
    <property type="component" value="Unassembled WGS sequence"/>
</dbReference>
<dbReference type="eggNOG" id="COG0366">
    <property type="taxonomic scope" value="Bacteria"/>
</dbReference>
<evidence type="ECO:0000256" key="3">
    <source>
        <dbReference type="ARBA" id="ARBA00012595"/>
    </source>
</evidence>
<dbReference type="Gene3D" id="3.20.20.80">
    <property type="entry name" value="Glycosidases"/>
    <property type="match status" value="3"/>
</dbReference>
<evidence type="ECO:0000256" key="6">
    <source>
        <dbReference type="ARBA" id="ARBA00022837"/>
    </source>
</evidence>
<dbReference type="Pfam" id="PF11852">
    <property type="entry name" value="Pullul_strch_C"/>
    <property type="match status" value="1"/>
</dbReference>
<dbReference type="PATRIC" id="fig|909613.9.peg.6155"/>
<evidence type="ECO:0000256" key="9">
    <source>
        <dbReference type="ARBA" id="ARBA00024062"/>
    </source>
</evidence>
<keyword evidence="4 14" id="KW-0732">Signal</keyword>
<dbReference type="OrthoDB" id="9802433at2"/>